<dbReference type="PANTHER" id="PTHR43065:SF42">
    <property type="entry name" value="TWO-COMPONENT SENSOR PPRA"/>
    <property type="match status" value="1"/>
</dbReference>
<dbReference type="Pfam" id="PF00672">
    <property type="entry name" value="HAMP"/>
    <property type="match status" value="1"/>
</dbReference>
<comment type="subcellular location">
    <subcellularLocation>
        <location evidence="2">Cell membrane</location>
        <topology evidence="2">Multi-pass membrane protein</topology>
    </subcellularLocation>
</comment>
<evidence type="ECO:0000256" key="1">
    <source>
        <dbReference type="ARBA" id="ARBA00000085"/>
    </source>
</evidence>
<dbReference type="Gene3D" id="3.30.450.20">
    <property type="entry name" value="PAS domain"/>
    <property type="match status" value="1"/>
</dbReference>
<dbReference type="InterPro" id="IPR005467">
    <property type="entry name" value="His_kinase_dom"/>
</dbReference>
<dbReference type="EC" id="2.7.13.3" evidence="3"/>
<evidence type="ECO:0000313" key="21">
    <source>
        <dbReference type="Proteomes" id="UP000515472"/>
    </source>
</evidence>
<evidence type="ECO:0000256" key="6">
    <source>
        <dbReference type="ARBA" id="ARBA00022679"/>
    </source>
</evidence>
<evidence type="ECO:0000256" key="13">
    <source>
        <dbReference type="ARBA" id="ARBA00023136"/>
    </source>
</evidence>
<dbReference type="SUPFAM" id="SSF47384">
    <property type="entry name" value="Homodimeric domain of signal transducing histidine kinase"/>
    <property type="match status" value="1"/>
</dbReference>
<dbReference type="InterPro" id="IPR035965">
    <property type="entry name" value="PAS-like_dom_sf"/>
</dbReference>
<dbReference type="Pfam" id="PF02518">
    <property type="entry name" value="HATPase_c"/>
    <property type="match status" value="1"/>
</dbReference>
<evidence type="ECO:0000256" key="3">
    <source>
        <dbReference type="ARBA" id="ARBA00012438"/>
    </source>
</evidence>
<evidence type="ECO:0000256" key="4">
    <source>
        <dbReference type="ARBA" id="ARBA00022475"/>
    </source>
</evidence>
<dbReference type="InterPro" id="IPR003594">
    <property type="entry name" value="HATPase_dom"/>
</dbReference>
<dbReference type="PANTHER" id="PTHR43065">
    <property type="entry name" value="SENSOR HISTIDINE KINASE"/>
    <property type="match status" value="1"/>
</dbReference>
<keyword evidence="14" id="KW-0175">Coiled coil</keyword>
<dbReference type="InterPro" id="IPR003660">
    <property type="entry name" value="HAMP_dom"/>
</dbReference>
<dbReference type="GO" id="GO:0005886">
    <property type="term" value="C:plasma membrane"/>
    <property type="evidence" value="ECO:0007669"/>
    <property type="project" value="UniProtKB-SubCell"/>
</dbReference>
<keyword evidence="7 16" id="KW-0812">Transmembrane</keyword>
<keyword evidence="8" id="KW-0547">Nucleotide-binding</keyword>
<keyword evidence="11 16" id="KW-1133">Transmembrane helix</keyword>
<dbReference type="AlphaFoldDB" id="A0A6S6M287"/>
<evidence type="ECO:0000259" key="19">
    <source>
        <dbReference type="PROSITE" id="PS50885"/>
    </source>
</evidence>
<keyword evidence="10" id="KW-0067">ATP-binding</keyword>
<dbReference type="KEGG" id="gbn:GEOBRER4_32370"/>
<feature type="transmembrane region" description="Helical" evidence="16">
    <location>
        <begin position="64"/>
        <end position="85"/>
    </location>
</feature>
<evidence type="ECO:0000256" key="14">
    <source>
        <dbReference type="SAM" id="Coils"/>
    </source>
</evidence>
<evidence type="ECO:0000259" key="18">
    <source>
        <dbReference type="PROSITE" id="PS50112"/>
    </source>
</evidence>
<evidence type="ECO:0000256" key="7">
    <source>
        <dbReference type="ARBA" id="ARBA00022692"/>
    </source>
</evidence>
<dbReference type="EMBL" id="AP023213">
    <property type="protein sequence ID" value="BCG48487.1"/>
    <property type="molecule type" value="Genomic_DNA"/>
</dbReference>
<evidence type="ECO:0000256" key="2">
    <source>
        <dbReference type="ARBA" id="ARBA00004651"/>
    </source>
</evidence>
<evidence type="ECO:0000256" key="10">
    <source>
        <dbReference type="ARBA" id="ARBA00022840"/>
    </source>
</evidence>
<sequence length="756" mass="84939">MPISAEKRGTPPQHQGAELSAGELRKRKREAIIVCLSLLTICLLTFLEIHLTRLSEQVPMGSNIAIFGMVNLIILLIILLVYLVFRNIAKLVLERRKNTPGAKLRTKLVLAFVTLSLVPTMMLFFVSAGFIKNSISNWFNKQVETSLNESMEVAQVYYKTSAANALYYGDQISAAIKERKLLNEENLPELKALVRQKQTEYNLGVVEVFSAQREELFRAANAKLPLGEFTNPSSDDIQRVLSGGRLTRVNAIGKADLIRGIVPIRSNWNEKEVVGVVVVNYYVPYSLVSKMREISSSYQEFRQLKILKNPIRTGYILTLFLITMVIIFLAVWFGMYLARSLTIPIQELAEATRQVAEGNLDVHLGQSGGDEIGMLISSFNRMTEDLRANQLALQHTNEELQKSNLELEQRRRYMEAVLANVTAGIISVDKNGLLTTVNKSAEKLLLINTDKVTGQNFREVLRPEHLDIVKGLLREMVLAKHDSIVRQVVIPMRDAELTLLTNLTVLKDENDAFMGMVVVLDDMTSLIKAQRMAAWREVARRIAHEIKNPLTPIQLSAQRLRKRYLTRFEGEEEVFDQCTAMIIKSVDELKGLVNEFSNFARMPAAVLKPNDLNAILKEALTLYDEAHRHIRFVLNADDALPPILLDRDQIKRVVINLLDNAVAAIEGDGEGVVELSTSYDSQLKMATFTVSDTGHGISAEDRPRLFEPYFSRKKSGTGLGLAIVNTIITDHHGFIRAKENYPKGSRFVIELPADAA</sequence>
<dbReference type="SUPFAM" id="SSF55874">
    <property type="entry name" value="ATPase domain of HSP90 chaperone/DNA topoisomerase II/histidine kinase"/>
    <property type="match status" value="1"/>
</dbReference>
<evidence type="ECO:0000256" key="15">
    <source>
        <dbReference type="SAM" id="MobiDB-lite"/>
    </source>
</evidence>
<dbReference type="InterPro" id="IPR017232">
    <property type="entry name" value="NtrY"/>
</dbReference>
<dbReference type="CDD" id="cd00130">
    <property type="entry name" value="PAS"/>
    <property type="match status" value="1"/>
</dbReference>
<feature type="transmembrane region" description="Helical" evidence="16">
    <location>
        <begin position="315"/>
        <end position="338"/>
    </location>
</feature>
<dbReference type="InterPro" id="IPR036097">
    <property type="entry name" value="HisK_dim/P_sf"/>
</dbReference>
<evidence type="ECO:0000256" key="8">
    <source>
        <dbReference type="ARBA" id="ARBA00022741"/>
    </source>
</evidence>
<dbReference type="InterPro" id="IPR036890">
    <property type="entry name" value="HATPase_C_sf"/>
</dbReference>
<dbReference type="SMART" id="SM00387">
    <property type="entry name" value="HATPase_c"/>
    <property type="match status" value="1"/>
</dbReference>
<dbReference type="Gene3D" id="1.10.287.130">
    <property type="match status" value="1"/>
</dbReference>
<evidence type="ECO:0000256" key="5">
    <source>
        <dbReference type="ARBA" id="ARBA00022553"/>
    </source>
</evidence>
<dbReference type="PIRSF" id="PIRSF037532">
    <property type="entry name" value="STHK_NtrY"/>
    <property type="match status" value="1"/>
</dbReference>
<keyword evidence="9" id="KW-0418">Kinase</keyword>
<feature type="region of interest" description="Disordered" evidence="15">
    <location>
        <begin position="1"/>
        <end position="21"/>
    </location>
</feature>
<evidence type="ECO:0000256" key="9">
    <source>
        <dbReference type="ARBA" id="ARBA00022777"/>
    </source>
</evidence>
<feature type="domain" description="HAMP" evidence="19">
    <location>
        <begin position="339"/>
        <end position="391"/>
    </location>
</feature>
<gene>
    <name evidence="20" type="ORF">GEOBRER4_n3382</name>
</gene>
<dbReference type="InterPro" id="IPR000014">
    <property type="entry name" value="PAS"/>
</dbReference>
<dbReference type="InterPro" id="IPR045671">
    <property type="entry name" value="NtrY-like_N"/>
</dbReference>
<keyword evidence="13 16" id="KW-0472">Membrane</keyword>
<dbReference type="CDD" id="cd06225">
    <property type="entry name" value="HAMP"/>
    <property type="match status" value="1"/>
</dbReference>
<dbReference type="InterPro" id="IPR003661">
    <property type="entry name" value="HisK_dim/P_dom"/>
</dbReference>
<dbReference type="SMART" id="SM00388">
    <property type="entry name" value="HisKA"/>
    <property type="match status" value="1"/>
</dbReference>
<keyword evidence="21" id="KW-1185">Reference proteome</keyword>
<proteinExistence type="predicted"/>
<dbReference type="PROSITE" id="PS50885">
    <property type="entry name" value="HAMP"/>
    <property type="match status" value="1"/>
</dbReference>
<dbReference type="Gene3D" id="3.30.565.10">
    <property type="entry name" value="Histidine kinase-like ATPase, C-terminal domain"/>
    <property type="match status" value="1"/>
</dbReference>
<dbReference type="GO" id="GO:0000155">
    <property type="term" value="F:phosphorelay sensor kinase activity"/>
    <property type="evidence" value="ECO:0007669"/>
    <property type="project" value="InterPro"/>
</dbReference>
<comment type="catalytic activity">
    <reaction evidence="1">
        <text>ATP + protein L-histidine = ADP + protein N-phospho-L-histidine.</text>
        <dbReference type="EC" id="2.7.13.3"/>
    </reaction>
</comment>
<reference evidence="20 21" key="1">
    <citation type="submission" date="2020-06" db="EMBL/GenBank/DDBJ databases">
        <title>Interaction of electrochemicaly active bacteria, Geobacter bremensis R4 on different carbon anode.</title>
        <authorList>
            <person name="Meng L."/>
            <person name="Yoshida N."/>
        </authorList>
    </citation>
    <scope>NUCLEOTIDE SEQUENCE [LARGE SCALE GENOMIC DNA]</scope>
    <source>
        <strain evidence="20 21">R4</strain>
    </source>
</reference>
<evidence type="ECO:0000256" key="12">
    <source>
        <dbReference type="ARBA" id="ARBA00023012"/>
    </source>
</evidence>
<dbReference type="SUPFAM" id="SSF158472">
    <property type="entry name" value="HAMP domain-like"/>
    <property type="match status" value="1"/>
</dbReference>
<dbReference type="RefSeq" id="WP_185243190.1">
    <property type="nucleotide sequence ID" value="NZ_AP023213.1"/>
</dbReference>
<dbReference type="SUPFAM" id="SSF55785">
    <property type="entry name" value="PYP-like sensor domain (PAS domain)"/>
    <property type="match status" value="1"/>
</dbReference>
<dbReference type="Pfam" id="PF19312">
    <property type="entry name" value="NtrY_N"/>
    <property type="match status" value="1"/>
</dbReference>
<evidence type="ECO:0000259" key="17">
    <source>
        <dbReference type="PROSITE" id="PS50109"/>
    </source>
</evidence>
<dbReference type="NCBIfam" id="TIGR00229">
    <property type="entry name" value="sensory_box"/>
    <property type="match status" value="1"/>
</dbReference>
<dbReference type="PROSITE" id="PS50112">
    <property type="entry name" value="PAS"/>
    <property type="match status" value="1"/>
</dbReference>
<keyword evidence="6" id="KW-0808">Transferase</keyword>
<dbReference type="Proteomes" id="UP000515472">
    <property type="component" value="Chromosome"/>
</dbReference>
<feature type="domain" description="PAS" evidence="18">
    <location>
        <begin position="410"/>
        <end position="480"/>
    </location>
</feature>
<protein>
    <recommendedName>
        <fullName evidence="3">histidine kinase</fullName>
        <ecNumber evidence="3">2.7.13.3</ecNumber>
    </recommendedName>
</protein>
<dbReference type="SMART" id="SM00304">
    <property type="entry name" value="HAMP"/>
    <property type="match status" value="1"/>
</dbReference>
<keyword evidence="5" id="KW-0597">Phosphoprotein</keyword>
<feature type="transmembrane region" description="Helical" evidence="16">
    <location>
        <begin position="106"/>
        <end position="131"/>
    </location>
</feature>
<dbReference type="GO" id="GO:0005524">
    <property type="term" value="F:ATP binding"/>
    <property type="evidence" value="ECO:0007669"/>
    <property type="project" value="UniProtKB-KW"/>
</dbReference>
<dbReference type="GO" id="GO:0006355">
    <property type="term" value="P:regulation of DNA-templated transcription"/>
    <property type="evidence" value="ECO:0007669"/>
    <property type="project" value="InterPro"/>
</dbReference>
<name>A0A6S6M287_9BACT</name>
<organism evidence="20 21">
    <name type="scientific">Citrifermentans bremense</name>
    <dbReference type="NCBI Taxonomy" id="60035"/>
    <lineage>
        <taxon>Bacteria</taxon>
        <taxon>Pseudomonadati</taxon>
        <taxon>Thermodesulfobacteriota</taxon>
        <taxon>Desulfuromonadia</taxon>
        <taxon>Geobacterales</taxon>
        <taxon>Geobacteraceae</taxon>
        <taxon>Citrifermentans</taxon>
    </lineage>
</organism>
<dbReference type="InterPro" id="IPR004358">
    <property type="entry name" value="Sig_transdc_His_kin-like_C"/>
</dbReference>
<dbReference type="Pfam" id="PF00989">
    <property type="entry name" value="PAS"/>
    <property type="match status" value="1"/>
</dbReference>
<keyword evidence="12" id="KW-0902">Two-component regulatory system</keyword>
<feature type="coiled-coil region" evidence="14">
    <location>
        <begin position="388"/>
        <end position="417"/>
    </location>
</feature>
<feature type="transmembrane region" description="Helical" evidence="16">
    <location>
        <begin position="31"/>
        <end position="52"/>
    </location>
</feature>
<dbReference type="InterPro" id="IPR013767">
    <property type="entry name" value="PAS_fold"/>
</dbReference>
<dbReference type="CDD" id="cd00082">
    <property type="entry name" value="HisKA"/>
    <property type="match status" value="1"/>
</dbReference>
<feature type="domain" description="Histidine kinase" evidence="17">
    <location>
        <begin position="541"/>
        <end position="755"/>
    </location>
</feature>
<dbReference type="Gene3D" id="6.10.340.10">
    <property type="match status" value="1"/>
</dbReference>
<evidence type="ECO:0000256" key="11">
    <source>
        <dbReference type="ARBA" id="ARBA00022989"/>
    </source>
</evidence>
<evidence type="ECO:0000256" key="16">
    <source>
        <dbReference type="SAM" id="Phobius"/>
    </source>
</evidence>
<dbReference type="PRINTS" id="PR00344">
    <property type="entry name" value="BCTRLSENSOR"/>
</dbReference>
<dbReference type="PROSITE" id="PS50109">
    <property type="entry name" value="HIS_KIN"/>
    <property type="match status" value="1"/>
</dbReference>
<accession>A0A6S6M287</accession>
<keyword evidence="4" id="KW-1003">Cell membrane</keyword>
<dbReference type="Pfam" id="PF00512">
    <property type="entry name" value="HisKA"/>
    <property type="match status" value="1"/>
</dbReference>
<evidence type="ECO:0000313" key="20">
    <source>
        <dbReference type="EMBL" id="BCG48487.1"/>
    </source>
</evidence>
<dbReference type="SMART" id="SM00091">
    <property type="entry name" value="PAS"/>
    <property type="match status" value="1"/>
</dbReference>